<dbReference type="EMBL" id="HACG01004919">
    <property type="protein sequence ID" value="CEK51784.1"/>
    <property type="molecule type" value="Transcribed_RNA"/>
</dbReference>
<name>A0A0B6Y6J4_9EUPU</name>
<protein>
    <submittedName>
        <fullName evidence="1">Uncharacterized protein</fullName>
    </submittedName>
</protein>
<reference evidence="1" key="1">
    <citation type="submission" date="2014-12" db="EMBL/GenBank/DDBJ databases">
        <title>Insight into the proteome of Arion vulgaris.</title>
        <authorList>
            <person name="Aradska J."/>
            <person name="Bulat T."/>
            <person name="Smidak R."/>
            <person name="Sarate P."/>
            <person name="Gangsoo J."/>
            <person name="Sialana F."/>
            <person name="Bilban M."/>
            <person name="Lubec G."/>
        </authorList>
    </citation>
    <scope>NUCLEOTIDE SEQUENCE</scope>
    <source>
        <tissue evidence="1">Skin</tissue>
    </source>
</reference>
<gene>
    <name evidence="1" type="primary">ORF14414</name>
</gene>
<dbReference type="AlphaFoldDB" id="A0A0B6Y6J4"/>
<dbReference type="InterPro" id="IPR025602">
    <property type="entry name" value="BCP1_family"/>
</dbReference>
<dbReference type="Pfam" id="PF13862">
    <property type="entry name" value="BCCIP"/>
    <property type="match status" value="1"/>
</dbReference>
<feature type="non-terminal residue" evidence="1">
    <location>
        <position position="84"/>
    </location>
</feature>
<organism evidence="1">
    <name type="scientific">Arion vulgaris</name>
    <dbReference type="NCBI Taxonomy" id="1028688"/>
    <lineage>
        <taxon>Eukaryota</taxon>
        <taxon>Metazoa</taxon>
        <taxon>Spiralia</taxon>
        <taxon>Lophotrochozoa</taxon>
        <taxon>Mollusca</taxon>
        <taxon>Gastropoda</taxon>
        <taxon>Heterobranchia</taxon>
        <taxon>Euthyneura</taxon>
        <taxon>Panpulmonata</taxon>
        <taxon>Eupulmonata</taxon>
        <taxon>Stylommatophora</taxon>
        <taxon>Helicina</taxon>
        <taxon>Arionoidea</taxon>
        <taxon>Arionidae</taxon>
        <taxon>Arion</taxon>
    </lineage>
</organism>
<accession>A0A0B6Y6J4</accession>
<feature type="non-terminal residue" evidence="1">
    <location>
        <position position="1"/>
    </location>
</feature>
<sequence>DEGKRVDQIVNKGEISAISMSKIQCLPAKSKSVPSVDSCLVIDVAFDARPPSRSDLQGIKKLLQQLFVKFKKEEVSELSNLIVA</sequence>
<evidence type="ECO:0000313" key="1">
    <source>
        <dbReference type="EMBL" id="CEK51784.1"/>
    </source>
</evidence>
<proteinExistence type="predicted"/>